<proteinExistence type="predicted"/>
<accession>K1PYZ5</accession>
<gene>
    <name evidence="1" type="ORF">CGI_10003975</name>
</gene>
<evidence type="ECO:0000313" key="1">
    <source>
        <dbReference type="EMBL" id="EKC24304.1"/>
    </source>
</evidence>
<protein>
    <submittedName>
        <fullName evidence="1">Uncharacterized protein</fullName>
    </submittedName>
</protein>
<dbReference type="AlphaFoldDB" id="K1PYZ5"/>
<organism evidence="1">
    <name type="scientific">Magallana gigas</name>
    <name type="common">Pacific oyster</name>
    <name type="synonym">Crassostrea gigas</name>
    <dbReference type="NCBI Taxonomy" id="29159"/>
    <lineage>
        <taxon>Eukaryota</taxon>
        <taxon>Metazoa</taxon>
        <taxon>Spiralia</taxon>
        <taxon>Lophotrochozoa</taxon>
        <taxon>Mollusca</taxon>
        <taxon>Bivalvia</taxon>
        <taxon>Autobranchia</taxon>
        <taxon>Pteriomorphia</taxon>
        <taxon>Ostreida</taxon>
        <taxon>Ostreoidea</taxon>
        <taxon>Ostreidae</taxon>
        <taxon>Magallana</taxon>
    </lineage>
</organism>
<sequence>MCAKREFYQNGEDEHMATACVGRCDFGFRMDCPRGKRVALQDLTYHARETSAMCPAIKNPEVMCQSGEECCRYNGGDCHQPFSYNKAFELFSNCSGYQNCGWFRAESVDLGNRCSHQDKTNYVSATYICIQEETILDICSEASRHGKSVSLSYNGSRYGGTIDDPRVCSCAISASDCDTRARLKFRDVDRRLHSYNDITSCNPHSRISLQDKSTFQSLRCQSNYFQKGFRDVFYSSSPYARMSSYNQPGVYPTQVWLEVTGEKGNHSMWK</sequence>
<dbReference type="EMBL" id="JH817120">
    <property type="protein sequence ID" value="EKC24304.1"/>
    <property type="molecule type" value="Genomic_DNA"/>
</dbReference>
<dbReference type="HOGENOM" id="CLU_1031538_0_0_1"/>
<name>K1PYZ5_MAGGI</name>
<dbReference type="InParanoid" id="K1PYZ5"/>
<reference evidence="1" key="1">
    <citation type="journal article" date="2012" name="Nature">
        <title>The oyster genome reveals stress adaptation and complexity of shell formation.</title>
        <authorList>
            <person name="Zhang G."/>
            <person name="Fang X."/>
            <person name="Guo X."/>
            <person name="Li L."/>
            <person name="Luo R."/>
            <person name="Xu F."/>
            <person name="Yang P."/>
            <person name="Zhang L."/>
            <person name="Wang X."/>
            <person name="Qi H."/>
            <person name="Xiong Z."/>
            <person name="Que H."/>
            <person name="Xie Y."/>
            <person name="Holland P.W."/>
            <person name="Paps J."/>
            <person name="Zhu Y."/>
            <person name="Wu F."/>
            <person name="Chen Y."/>
            <person name="Wang J."/>
            <person name="Peng C."/>
            <person name="Meng J."/>
            <person name="Yang L."/>
            <person name="Liu J."/>
            <person name="Wen B."/>
            <person name="Zhang N."/>
            <person name="Huang Z."/>
            <person name="Zhu Q."/>
            <person name="Feng Y."/>
            <person name="Mount A."/>
            <person name="Hedgecock D."/>
            <person name="Xu Z."/>
            <person name="Liu Y."/>
            <person name="Domazet-Loso T."/>
            <person name="Du Y."/>
            <person name="Sun X."/>
            <person name="Zhang S."/>
            <person name="Liu B."/>
            <person name="Cheng P."/>
            <person name="Jiang X."/>
            <person name="Li J."/>
            <person name="Fan D."/>
            <person name="Wang W."/>
            <person name="Fu W."/>
            <person name="Wang T."/>
            <person name="Wang B."/>
            <person name="Zhang J."/>
            <person name="Peng Z."/>
            <person name="Li Y."/>
            <person name="Li N."/>
            <person name="Wang J."/>
            <person name="Chen M."/>
            <person name="He Y."/>
            <person name="Tan F."/>
            <person name="Song X."/>
            <person name="Zheng Q."/>
            <person name="Huang R."/>
            <person name="Yang H."/>
            <person name="Du X."/>
            <person name="Chen L."/>
            <person name="Yang M."/>
            <person name="Gaffney P.M."/>
            <person name="Wang S."/>
            <person name="Luo L."/>
            <person name="She Z."/>
            <person name="Ming Y."/>
            <person name="Huang W."/>
            <person name="Zhang S."/>
            <person name="Huang B."/>
            <person name="Zhang Y."/>
            <person name="Qu T."/>
            <person name="Ni P."/>
            <person name="Miao G."/>
            <person name="Wang J."/>
            <person name="Wang Q."/>
            <person name="Steinberg C.E."/>
            <person name="Wang H."/>
            <person name="Li N."/>
            <person name="Qian L."/>
            <person name="Zhang G."/>
            <person name="Li Y."/>
            <person name="Yang H."/>
            <person name="Liu X."/>
            <person name="Wang J."/>
            <person name="Yin Y."/>
            <person name="Wang J."/>
        </authorList>
    </citation>
    <scope>NUCLEOTIDE SEQUENCE [LARGE SCALE GENOMIC DNA]</scope>
    <source>
        <strain evidence="1">05x7-T-G4-1.051#20</strain>
    </source>
</reference>